<dbReference type="InterPro" id="IPR050553">
    <property type="entry name" value="Thioredoxin_ResA/DsbE_sf"/>
</dbReference>
<keyword evidence="5" id="KW-0676">Redox-active center</keyword>
<evidence type="ECO:0000259" key="7">
    <source>
        <dbReference type="PROSITE" id="PS51352"/>
    </source>
</evidence>
<keyword evidence="2" id="KW-0201">Cytochrome c-type biogenesis</keyword>
<evidence type="ECO:0000313" key="8">
    <source>
        <dbReference type="EMBL" id="KGX92206.1"/>
    </source>
</evidence>
<evidence type="ECO:0000256" key="1">
    <source>
        <dbReference type="ARBA" id="ARBA00004196"/>
    </source>
</evidence>
<reference evidence="8 9" key="1">
    <citation type="submission" date="2013-08" db="EMBL/GenBank/DDBJ databases">
        <authorList>
            <person name="Huang J."/>
            <person name="Wang G."/>
        </authorList>
    </citation>
    <scope>NUCLEOTIDE SEQUENCE [LARGE SCALE GENOMIC DNA]</scope>
    <source>
        <strain evidence="8 9">JSM 076056</strain>
    </source>
</reference>
<dbReference type="OrthoDB" id="25753at2"/>
<dbReference type="CDD" id="cd02966">
    <property type="entry name" value="TlpA_like_family"/>
    <property type="match status" value="1"/>
</dbReference>
<dbReference type="eggNOG" id="COG0526">
    <property type="taxonomic scope" value="Bacteria"/>
</dbReference>
<protein>
    <submittedName>
        <fullName evidence="8">Thiol-disulfide oxidoreductase</fullName>
    </submittedName>
</protein>
<sequence length="184" mass="21014">MSDKIAKKRKRYIVRFTLLAVMVGLVVTALVLNYQRKNSELVDEGTTAPNFELAGLNTEQETIKLSDYEGQGVMLNFWATYCPPCKEEMPYMEEVYPEYKEKGVEILAVSVDRSELIVNQFMDKYDLSFPILHDKSEQVLTTYGIQPLPTTLFISPDGTVQRKVMGGLDIDRIKMYLDEIVPEA</sequence>
<dbReference type="Pfam" id="PF00578">
    <property type="entry name" value="AhpC-TSA"/>
    <property type="match status" value="1"/>
</dbReference>
<proteinExistence type="predicted"/>
<evidence type="ECO:0000256" key="3">
    <source>
        <dbReference type="ARBA" id="ARBA00022968"/>
    </source>
</evidence>
<dbReference type="InterPro" id="IPR036249">
    <property type="entry name" value="Thioredoxin-like_sf"/>
</dbReference>
<name>A0A0A5GG30_9BACI</name>
<evidence type="ECO:0000256" key="2">
    <source>
        <dbReference type="ARBA" id="ARBA00022748"/>
    </source>
</evidence>
<accession>A0A0A5GG30</accession>
<dbReference type="STRING" id="1385510.GCA_000425205_00795"/>
<dbReference type="GO" id="GO:0017004">
    <property type="term" value="P:cytochrome complex assembly"/>
    <property type="evidence" value="ECO:0007669"/>
    <property type="project" value="UniProtKB-KW"/>
</dbReference>
<dbReference type="InterPro" id="IPR000866">
    <property type="entry name" value="AhpC/TSA"/>
</dbReference>
<dbReference type="PROSITE" id="PS51352">
    <property type="entry name" value="THIOREDOXIN_2"/>
    <property type="match status" value="1"/>
</dbReference>
<dbReference type="EMBL" id="AVPE01000007">
    <property type="protein sequence ID" value="KGX92206.1"/>
    <property type="molecule type" value="Genomic_DNA"/>
</dbReference>
<keyword evidence="6" id="KW-0812">Transmembrane</keyword>
<keyword evidence="3" id="KW-0735">Signal-anchor</keyword>
<feature type="transmembrane region" description="Helical" evidence="6">
    <location>
        <begin position="12"/>
        <end position="32"/>
    </location>
</feature>
<dbReference type="GO" id="GO:0016491">
    <property type="term" value="F:oxidoreductase activity"/>
    <property type="evidence" value="ECO:0007669"/>
    <property type="project" value="InterPro"/>
</dbReference>
<comment type="subcellular location">
    <subcellularLocation>
        <location evidence="1">Cell envelope</location>
    </subcellularLocation>
</comment>
<dbReference type="RefSeq" id="WP_026799563.1">
    <property type="nucleotide sequence ID" value="NZ_AULI01000002.1"/>
</dbReference>
<keyword evidence="6" id="KW-1133">Transmembrane helix</keyword>
<dbReference type="Proteomes" id="UP000030528">
    <property type="component" value="Unassembled WGS sequence"/>
</dbReference>
<dbReference type="PANTHER" id="PTHR42852">
    <property type="entry name" value="THIOL:DISULFIDE INTERCHANGE PROTEIN DSBE"/>
    <property type="match status" value="1"/>
</dbReference>
<feature type="domain" description="Thioredoxin" evidence="7">
    <location>
        <begin position="42"/>
        <end position="182"/>
    </location>
</feature>
<dbReference type="InterPro" id="IPR017937">
    <property type="entry name" value="Thioredoxin_CS"/>
</dbReference>
<keyword evidence="4" id="KW-1015">Disulfide bond</keyword>
<organism evidence="8 9">
    <name type="scientific">Pontibacillus halophilus JSM 076056 = DSM 19796</name>
    <dbReference type="NCBI Taxonomy" id="1385510"/>
    <lineage>
        <taxon>Bacteria</taxon>
        <taxon>Bacillati</taxon>
        <taxon>Bacillota</taxon>
        <taxon>Bacilli</taxon>
        <taxon>Bacillales</taxon>
        <taxon>Bacillaceae</taxon>
        <taxon>Pontibacillus</taxon>
    </lineage>
</organism>
<gene>
    <name evidence="8" type="ORF">N781_18090</name>
</gene>
<evidence type="ECO:0000256" key="5">
    <source>
        <dbReference type="ARBA" id="ARBA00023284"/>
    </source>
</evidence>
<evidence type="ECO:0000313" key="9">
    <source>
        <dbReference type="Proteomes" id="UP000030528"/>
    </source>
</evidence>
<dbReference type="Gene3D" id="3.40.30.10">
    <property type="entry name" value="Glutaredoxin"/>
    <property type="match status" value="1"/>
</dbReference>
<dbReference type="PANTHER" id="PTHR42852:SF6">
    <property type="entry name" value="THIOL:DISULFIDE INTERCHANGE PROTEIN DSBE"/>
    <property type="match status" value="1"/>
</dbReference>
<dbReference type="PROSITE" id="PS00194">
    <property type="entry name" value="THIOREDOXIN_1"/>
    <property type="match status" value="1"/>
</dbReference>
<evidence type="ECO:0000256" key="4">
    <source>
        <dbReference type="ARBA" id="ARBA00023157"/>
    </source>
</evidence>
<comment type="caution">
    <text evidence="8">The sequence shown here is derived from an EMBL/GenBank/DDBJ whole genome shotgun (WGS) entry which is preliminary data.</text>
</comment>
<dbReference type="AlphaFoldDB" id="A0A0A5GG30"/>
<dbReference type="SUPFAM" id="SSF52833">
    <property type="entry name" value="Thioredoxin-like"/>
    <property type="match status" value="1"/>
</dbReference>
<dbReference type="NCBIfam" id="NF002854">
    <property type="entry name" value="PRK03147.1"/>
    <property type="match status" value="1"/>
</dbReference>
<keyword evidence="6" id="KW-0472">Membrane</keyword>
<evidence type="ECO:0000256" key="6">
    <source>
        <dbReference type="SAM" id="Phobius"/>
    </source>
</evidence>
<dbReference type="GO" id="GO:0030313">
    <property type="term" value="C:cell envelope"/>
    <property type="evidence" value="ECO:0007669"/>
    <property type="project" value="UniProtKB-SubCell"/>
</dbReference>
<keyword evidence="9" id="KW-1185">Reference proteome</keyword>
<dbReference type="InterPro" id="IPR013766">
    <property type="entry name" value="Thioredoxin_domain"/>
</dbReference>
<dbReference type="GO" id="GO:0016209">
    <property type="term" value="F:antioxidant activity"/>
    <property type="evidence" value="ECO:0007669"/>
    <property type="project" value="InterPro"/>
</dbReference>